<keyword evidence="4" id="KW-1185">Reference proteome</keyword>
<dbReference type="InterPro" id="IPR018946">
    <property type="entry name" value="PhoD-like_MPP"/>
</dbReference>
<dbReference type="Pfam" id="PF09423">
    <property type="entry name" value="PhoD"/>
    <property type="match status" value="1"/>
</dbReference>
<evidence type="ECO:0000313" key="3">
    <source>
        <dbReference type="EMBL" id="WOJ94446.1"/>
    </source>
</evidence>
<accession>A0ABZ0I5Z4</accession>
<feature type="signal peptide" evidence="1">
    <location>
        <begin position="1"/>
        <end position="28"/>
    </location>
</feature>
<proteinExistence type="predicted"/>
<dbReference type="EMBL" id="CP136864">
    <property type="protein sequence ID" value="WOJ94446.1"/>
    <property type="molecule type" value="Genomic_DNA"/>
</dbReference>
<feature type="domain" description="PhoD-like phosphatase metallophosphatase" evidence="2">
    <location>
        <begin position="182"/>
        <end position="324"/>
    </location>
</feature>
<dbReference type="Gene3D" id="3.60.21.70">
    <property type="entry name" value="PhoD-like phosphatase"/>
    <property type="match status" value="1"/>
</dbReference>
<dbReference type="GO" id="GO:0004035">
    <property type="term" value="F:alkaline phosphatase activity"/>
    <property type="evidence" value="ECO:0007669"/>
    <property type="project" value="UniProtKB-EC"/>
</dbReference>
<sequence>MHSVTKLRGFCALALGTVALFAAAQATAQWPETHAEQAVPDLSSRPIDSSRTITQLAFGSCYKAQRKGEGIWRSIAATNPQLFIFAGDTLYPDKDDSTAGLPNLRAAYRMLGNLSAFRDLRSSTSVLPVWDDHDFGRNDGGADFLWQEESERLFESSWGIDAQDPRRQRPGVYFSESLGEPGHLLQIIVLDTRYFRSPLRATDEYGAKGKERYIPDTDTAKTMLGPDQWAWLETQLRQSADLRLIVSSVQVLADGHGWEGWKQLPLERERLFAMLRAYDDAPVIVLSGDRHVAGFYEREIGLRTPLVEFTSSSLNNPVSFPDRYATLAEEGPQRLGELYGDANFGSLQIDWKAGVVELLLHDASGAVVQRLLRNLSY</sequence>
<dbReference type="InterPro" id="IPR029052">
    <property type="entry name" value="Metallo-depent_PP-like"/>
</dbReference>
<evidence type="ECO:0000256" key="1">
    <source>
        <dbReference type="SAM" id="SignalP"/>
    </source>
</evidence>
<keyword evidence="3" id="KW-0378">Hydrolase</keyword>
<dbReference type="PANTHER" id="PTHR33987:SF1">
    <property type="entry name" value="CALCINEURIN-LIKE METALLO-PHOSPHOESTERASE SUPERFAMILY PROTEIN"/>
    <property type="match status" value="1"/>
</dbReference>
<gene>
    <name evidence="3" type="ORF">R0135_04605</name>
</gene>
<dbReference type="PANTHER" id="PTHR33987">
    <property type="entry name" value="CALCINEURIN-LIKE METALLO-PHOSPHOESTERASE SUPERFAMILY PROTEIN"/>
    <property type="match status" value="1"/>
</dbReference>
<organism evidence="3 4">
    <name type="scientific">Congregibacter variabilis</name>
    <dbReference type="NCBI Taxonomy" id="3081200"/>
    <lineage>
        <taxon>Bacteria</taxon>
        <taxon>Pseudomonadati</taxon>
        <taxon>Pseudomonadota</taxon>
        <taxon>Gammaproteobacteria</taxon>
        <taxon>Cellvibrionales</taxon>
        <taxon>Halieaceae</taxon>
        <taxon>Congregibacter</taxon>
    </lineage>
</organism>
<evidence type="ECO:0000313" key="4">
    <source>
        <dbReference type="Proteomes" id="UP001626537"/>
    </source>
</evidence>
<dbReference type="EC" id="3.1.3.1" evidence="3"/>
<dbReference type="InterPro" id="IPR038607">
    <property type="entry name" value="PhoD-like_sf"/>
</dbReference>
<dbReference type="SUPFAM" id="SSF56300">
    <property type="entry name" value="Metallo-dependent phosphatases"/>
    <property type="match status" value="1"/>
</dbReference>
<evidence type="ECO:0000259" key="2">
    <source>
        <dbReference type="Pfam" id="PF09423"/>
    </source>
</evidence>
<protein>
    <submittedName>
        <fullName evidence="3">Alkaline phosphatase D family protein</fullName>
        <ecNumber evidence="3">3.1.3.1</ecNumber>
    </submittedName>
</protein>
<keyword evidence="1" id="KW-0732">Signal</keyword>
<dbReference type="Proteomes" id="UP001626537">
    <property type="component" value="Chromosome"/>
</dbReference>
<name>A0ABZ0I5Z4_9GAMM</name>
<feature type="chain" id="PRO_5046290804" evidence="1">
    <location>
        <begin position="29"/>
        <end position="377"/>
    </location>
</feature>
<dbReference type="CDD" id="cd07389">
    <property type="entry name" value="MPP_PhoD"/>
    <property type="match status" value="1"/>
</dbReference>
<reference evidence="3 4" key="1">
    <citation type="submission" date="2023-10" db="EMBL/GenBank/DDBJ databases">
        <title>Two novel species belonging to the OM43/NOR5 clade.</title>
        <authorList>
            <person name="Park M."/>
        </authorList>
    </citation>
    <scope>NUCLEOTIDE SEQUENCE [LARGE SCALE GENOMIC DNA]</scope>
    <source>
        <strain evidence="3 4">IMCC43200</strain>
    </source>
</reference>